<keyword evidence="1" id="KW-0472">Membrane</keyword>
<dbReference type="RefSeq" id="WP_301138775.1">
    <property type="nucleotide sequence ID" value="NZ_JAUHTQ010000009.1"/>
</dbReference>
<gene>
    <name evidence="2" type="ORF">QYB95_13090</name>
</gene>
<keyword evidence="3" id="KW-1185">Reference proteome</keyword>
<sequence length="107" mass="12437">MGISEIFIIMLIYAGLYIYTWQMVSSSNKVIVYIKYIFQIILYGIFSAAIWFSYKGEEYHINNHSGLEPISNTGEAILMIVGLSIYSVVLYFLNIHLKRKRRAGWQT</sequence>
<feature type="transmembrane region" description="Helical" evidence="1">
    <location>
        <begin position="6"/>
        <end position="24"/>
    </location>
</feature>
<proteinExistence type="predicted"/>
<keyword evidence="1" id="KW-0812">Transmembrane</keyword>
<evidence type="ECO:0000256" key="1">
    <source>
        <dbReference type="SAM" id="Phobius"/>
    </source>
</evidence>
<accession>A0ABT8GST6</accession>
<reference evidence="2" key="1">
    <citation type="submission" date="2023-07" db="EMBL/GenBank/DDBJ databases">
        <title>Ureibacillus sp. isolated from freshwater well.</title>
        <authorList>
            <person name="Kirdat K."/>
            <person name="Bhatt A."/>
            <person name="Teware R."/>
            <person name="Bhavsar Y."/>
            <person name="Yadav A."/>
        </authorList>
    </citation>
    <scope>NUCLEOTIDE SEQUENCE</scope>
    <source>
        <strain evidence="2">BA0131</strain>
    </source>
</reference>
<dbReference type="EMBL" id="JAUHTQ010000009">
    <property type="protein sequence ID" value="MDN4494481.1"/>
    <property type="molecule type" value="Genomic_DNA"/>
</dbReference>
<feature type="transmembrane region" description="Helical" evidence="1">
    <location>
        <begin position="36"/>
        <end position="54"/>
    </location>
</feature>
<evidence type="ECO:0000313" key="2">
    <source>
        <dbReference type="EMBL" id="MDN4494481.1"/>
    </source>
</evidence>
<comment type="caution">
    <text evidence="2">The sequence shown here is derived from an EMBL/GenBank/DDBJ whole genome shotgun (WGS) entry which is preliminary data.</text>
</comment>
<name>A0ABT8GST6_9BACL</name>
<feature type="transmembrane region" description="Helical" evidence="1">
    <location>
        <begin position="74"/>
        <end position="93"/>
    </location>
</feature>
<organism evidence="2 3">
    <name type="scientific">Ureibacillus aquaedulcis</name>
    <dbReference type="NCBI Taxonomy" id="3058421"/>
    <lineage>
        <taxon>Bacteria</taxon>
        <taxon>Bacillati</taxon>
        <taxon>Bacillota</taxon>
        <taxon>Bacilli</taxon>
        <taxon>Bacillales</taxon>
        <taxon>Caryophanaceae</taxon>
        <taxon>Ureibacillus</taxon>
    </lineage>
</organism>
<protein>
    <submittedName>
        <fullName evidence="2">Peptide ABC transporter permease</fullName>
    </submittedName>
</protein>
<evidence type="ECO:0000313" key="3">
    <source>
        <dbReference type="Proteomes" id="UP001172743"/>
    </source>
</evidence>
<keyword evidence="1" id="KW-1133">Transmembrane helix</keyword>
<dbReference type="Proteomes" id="UP001172743">
    <property type="component" value="Unassembled WGS sequence"/>
</dbReference>